<dbReference type="SUPFAM" id="SSF54427">
    <property type="entry name" value="NTF2-like"/>
    <property type="match status" value="1"/>
</dbReference>
<organism evidence="1 3">
    <name type="scientific">Lentzea atacamensis</name>
    <dbReference type="NCBI Taxonomy" id="531938"/>
    <lineage>
        <taxon>Bacteria</taxon>
        <taxon>Bacillati</taxon>
        <taxon>Actinomycetota</taxon>
        <taxon>Actinomycetes</taxon>
        <taxon>Pseudonocardiales</taxon>
        <taxon>Pseudonocardiaceae</taxon>
        <taxon>Lentzea</taxon>
    </lineage>
</organism>
<dbReference type="EMBL" id="QLTT01000004">
    <property type="protein sequence ID" value="RAS65688.1"/>
    <property type="molecule type" value="Genomic_DNA"/>
</dbReference>
<name>A0A316I1J2_9PSEU</name>
<evidence type="ECO:0000313" key="1">
    <source>
        <dbReference type="EMBL" id="PWK86180.1"/>
    </source>
</evidence>
<dbReference type="Proteomes" id="UP000248714">
    <property type="component" value="Unassembled WGS sequence"/>
</dbReference>
<reference evidence="1 3" key="1">
    <citation type="submission" date="2018-05" db="EMBL/GenBank/DDBJ databases">
        <title>Genomic Encyclopedia of Type Strains, Phase IV (KMG-IV): sequencing the most valuable type-strain genomes for metagenomic binning, comparative biology and taxonomic classification.</title>
        <authorList>
            <person name="Goeker M."/>
        </authorList>
    </citation>
    <scope>NUCLEOTIDE SEQUENCE [LARGE SCALE GENOMIC DNA]</scope>
    <source>
        <strain evidence="2 4">DSM 45479</strain>
        <strain evidence="1 3">DSM 45480</strain>
    </source>
</reference>
<keyword evidence="4" id="KW-1185">Reference proteome</keyword>
<gene>
    <name evidence="2" type="ORF">C8D87_104239</name>
    <name evidence="1" type="ORF">C8D88_105223</name>
</gene>
<dbReference type="Proteomes" id="UP000246005">
    <property type="component" value="Unassembled WGS sequence"/>
</dbReference>
<proteinExistence type="predicted"/>
<evidence type="ECO:0000313" key="4">
    <source>
        <dbReference type="Proteomes" id="UP000248714"/>
    </source>
</evidence>
<dbReference type="OrthoDB" id="4186450at2"/>
<evidence type="ECO:0000313" key="2">
    <source>
        <dbReference type="EMBL" id="RAS65688.1"/>
    </source>
</evidence>
<evidence type="ECO:0008006" key="5">
    <source>
        <dbReference type="Google" id="ProtNLM"/>
    </source>
</evidence>
<dbReference type="EMBL" id="QGHB01000005">
    <property type="protein sequence ID" value="PWK86180.1"/>
    <property type="molecule type" value="Genomic_DNA"/>
</dbReference>
<dbReference type="AlphaFoldDB" id="A0A316I1J2"/>
<protein>
    <recommendedName>
        <fullName evidence="5">Nuclear transport factor 2 family protein</fullName>
    </recommendedName>
</protein>
<comment type="caution">
    <text evidence="1">The sequence shown here is derived from an EMBL/GenBank/DDBJ whole genome shotgun (WGS) entry which is preliminary data.</text>
</comment>
<dbReference type="InterPro" id="IPR032710">
    <property type="entry name" value="NTF2-like_dom_sf"/>
</dbReference>
<sequence>MYGMSYDEVMQWFAKWDELAVKGEVEQMADMALFPINTVTDGSATSWDRERFLKEMGAQLGGGGEVKMESVRTPHFINDNLVFVITDGTINGYTVRYGDLLVKVGDEWKFQTMVQGGWA</sequence>
<evidence type="ECO:0000313" key="3">
    <source>
        <dbReference type="Proteomes" id="UP000246005"/>
    </source>
</evidence>
<accession>A0A316I1J2</accession>